<keyword evidence="1" id="KW-0812">Transmembrane</keyword>
<dbReference type="SUPFAM" id="SSF103473">
    <property type="entry name" value="MFS general substrate transporter"/>
    <property type="match status" value="1"/>
</dbReference>
<gene>
    <name evidence="2" type="ORF">SLEP1_g47589</name>
</gene>
<feature type="transmembrane region" description="Helical" evidence="1">
    <location>
        <begin position="220"/>
        <end position="238"/>
    </location>
</feature>
<feature type="transmembrane region" description="Helical" evidence="1">
    <location>
        <begin position="464"/>
        <end position="480"/>
    </location>
</feature>
<evidence type="ECO:0000313" key="3">
    <source>
        <dbReference type="Proteomes" id="UP001054252"/>
    </source>
</evidence>
<dbReference type="InterPro" id="IPR036259">
    <property type="entry name" value="MFS_trans_sf"/>
</dbReference>
<dbReference type="AlphaFoldDB" id="A0AAV5LSX7"/>
<evidence type="ECO:0000256" key="1">
    <source>
        <dbReference type="SAM" id="Phobius"/>
    </source>
</evidence>
<protein>
    <submittedName>
        <fullName evidence="2">Uncharacterized protein</fullName>
    </submittedName>
</protein>
<comment type="caution">
    <text evidence="2">The sequence shown here is derived from an EMBL/GenBank/DDBJ whole genome shotgun (WGS) entry which is preliminary data.</text>
</comment>
<feature type="transmembrane region" description="Helical" evidence="1">
    <location>
        <begin position="41"/>
        <end position="65"/>
    </location>
</feature>
<feature type="transmembrane region" description="Helical" evidence="1">
    <location>
        <begin position="110"/>
        <end position="138"/>
    </location>
</feature>
<feature type="transmembrane region" description="Helical" evidence="1">
    <location>
        <begin position="74"/>
        <end position="98"/>
    </location>
</feature>
<feature type="transmembrane region" description="Helical" evidence="1">
    <location>
        <begin position="350"/>
        <end position="370"/>
    </location>
</feature>
<keyword evidence="3" id="KW-1185">Reference proteome</keyword>
<dbReference type="Proteomes" id="UP001054252">
    <property type="component" value="Unassembled WGS sequence"/>
</dbReference>
<name>A0AAV5LSX7_9ROSI</name>
<feature type="transmembrane region" description="Helical" evidence="1">
    <location>
        <begin position="244"/>
        <end position="263"/>
    </location>
</feature>
<accession>A0AAV5LSX7</accession>
<sequence>MAFQIANLKRYLCRLGALVRFTKASFFLSGDQLTFISNNKLSAAGLVFGNTVAEYSFLGFLIVFIRKNSGWDSLWYEVLVSTARECFSAFLASILAYATHQRVRPVRMILVNHAIFIIGMLMLRFHHPILFFLALALLSVDISADKYMDEFLIDQSTVDQPTVTQSEQVAGQLTVNQSKQVTDQPTVTQLEQVAGQPTVNQSEQVTDQPAVNQSKLVIDAWWFIAGLAGAVMGGLRISRLPTSAQLFISAILVGIGCISVYYYSKRYEVSSGDHEGEKHELRPLLKLLPLWAPFLIFYVVDAAGSVFFDYEAYLYIIQKFSGIIVSRLIDYVIVKFCGKVNQQVQQRIRLAKIIFGMLVCFLLCIDAWHVQAKGKSKGSFTFTLQFILLGIMNEMVKEMLGEYFRDQVPDQSMHHLEFTFNSFVEGMGRLLAVVCILVSRNWIDEKIEKIGEVKNSQLDKCFRTLAFMSLCALFMFVYLSNTCYYKKKTEDRDVNFENLEVGSVSLNSSRPWESQSSSLHSLSISQSTAHFPGIEFVSASSEATVLPNFESAGSSVNRDYWSIVKSYQICHRFLRYIKERRGAKEKSS</sequence>
<dbReference type="Gene3D" id="1.20.1250.20">
    <property type="entry name" value="MFS general substrate transporter like domains"/>
    <property type="match status" value="1"/>
</dbReference>
<organism evidence="2 3">
    <name type="scientific">Rubroshorea leprosula</name>
    <dbReference type="NCBI Taxonomy" id="152421"/>
    <lineage>
        <taxon>Eukaryota</taxon>
        <taxon>Viridiplantae</taxon>
        <taxon>Streptophyta</taxon>
        <taxon>Embryophyta</taxon>
        <taxon>Tracheophyta</taxon>
        <taxon>Spermatophyta</taxon>
        <taxon>Magnoliopsida</taxon>
        <taxon>eudicotyledons</taxon>
        <taxon>Gunneridae</taxon>
        <taxon>Pentapetalae</taxon>
        <taxon>rosids</taxon>
        <taxon>malvids</taxon>
        <taxon>Malvales</taxon>
        <taxon>Dipterocarpaceae</taxon>
        <taxon>Rubroshorea</taxon>
    </lineage>
</organism>
<proteinExistence type="predicted"/>
<dbReference type="EMBL" id="BPVZ01000137">
    <property type="protein sequence ID" value="GKV39888.1"/>
    <property type="molecule type" value="Genomic_DNA"/>
</dbReference>
<reference evidence="2 3" key="1">
    <citation type="journal article" date="2021" name="Commun. Biol.">
        <title>The genome of Shorea leprosula (Dipterocarpaceae) highlights the ecological relevance of drought in aseasonal tropical rainforests.</title>
        <authorList>
            <person name="Ng K.K.S."/>
            <person name="Kobayashi M.J."/>
            <person name="Fawcett J.A."/>
            <person name="Hatakeyama M."/>
            <person name="Paape T."/>
            <person name="Ng C.H."/>
            <person name="Ang C.C."/>
            <person name="Tnah L.H."/>
            <person name="Lee C.T."/>
            <person name="Nishiyama T."/>
            <person name="Sese J."/>
            <person name="O'Brien M.J."/>
            <person name="Copetti D."/>
            <person name="Mohd Noor M.I."/>
            <person name="Ong R.C."/>
            <person name="Putra M."/>
            <person name="Sireger I.Z."/>
            <person name="Indrioko S."/>
            <person name="Kosugi Y."/>
            <person name="Izuno A."/>
            <person name="Isagi Y."/>
            <person name="Lee S.L."/>
            <person name="Shimizu K.K."/>
        </authorList>
    </citation>
    <scope>NUCLEOTIDE SEQUENCE [LARGE SCALE GENOMIC DNA]</scope>
    <source>
        <strain evidence="2">214</strain>
    </source>
</reference>
<keyword evidence="1" id="KW-1133">Transmembrane helix</keyword>
<evidence type="ECO:0000313" key="2">
    <source>
        <dbReference type="EMBL" id="GKV39888.1"/>
    </source>
</evidence>
<keyword evidence="1" id="KW-0472">Membrane</keyword>